<feature type="transmembrane region" description="Helical" evidence="6">
    <location>
        <begin position="78"/>
        <end position="100"/>
    </location>
</feature>
<dbReference type="GO" id="GO:0043007">
    <property type="term" value="P:maintenance of rDNA"/>
    <property type="evidence" value="ECO:0007669"/>
    <property type="project" value="TreeGrafter"/>
</dbReference>
<dbReference type="Proteomes" id="UP001295740">
    <property type="component" value="Unassembled WGS sequence"/>
</dbReference>
<dbReference type="PANTHER" id="PTHR28293:SF1">
    <property type="entry name" value="NUCLEAR RIM PROTEIN 1"/>
    <property type="match status" value="1"/>
</dbReference>
<dbReference type="GO" id="GO:0012505">
    <property type="term" value="C:endomembrane system"/>
    <property type="evidence" value="ECO:0007669"/>
    <property type="project" value="UniProtKB-SubCell"/>
</dbReference>
<gene>
    <name evidence="7" type="ORF">KHLLAP_LOCUS14096</name>
</gene>
<evidence type="ECO:0000256" key="4">
    <source>
        <dbReference type="ARBA" id="ARBA00023136"/>
    </source>
</evidence>
<evidence type="ECO:0000313" key="7">
    <source>
        <dbReference type="EMBL" id="CAJ2513628.1"/>
    </source>
</evidence>
<sequence>MPRLVRRRPLMERVKAMLNPMDFLLWLSEEIETRDWDSKLVGTQLGLAMNFAFLLARANSGGSRAADPVFDEGGTSGWFSFFVGTLLWLLIGCSVINAFYTMYRSRHYRLFEADVEKPPSTPSAQRVRVQSSPVSSSPLRFLTDMMSFESAESRAHPDRTRDVWQLSVWDPLPISLRIFCLFSPGHVLVYMMFLPLVPLDARPSVTVFNCIVLQIILSVQLVLFQSRFSQQNKDTSVIQKEVMHEYDTKFVHPRLYPTVRDAGTQLSMDDDNEAEFVEVGTRTVQLRRGFETRPNPNYARHINPDVTGSSHMNKVMAPGLFTPPVASRQSAPFGSELRSRQLTSKPARKSTPGPTPLSQATTRSVATSSTNTGDGGYLGVYNHPSSPLKKAPSLGDLQFRSPRNNGEMARIEQYQSQQGDRSSSPLKSSRKSTGTSAALNPQPSRAWGRPQQQSYERYPSMFQ</sequence>
<name>A0AAI8VYX1_9PEZI</name>
<feature type="compositionally biased region" description="Polar residues" evidence="5">
    <location>
        <begin position="356"/>
        <end position="372"/>
    </location>
</feature>
<protein>
    <submittedName>
        <fullName evidence="7">Uu.00g017470.m01.CDS01</fullName>
    </submittedName>
</protein>
<comment type="caution">
    <text evidence="7">The sequence shown here is derived from an EMBL/GenBank/DDBJ whole genome shotgun (WGS) entry which is preliminary data.</text>
</comment>
<feature type="transmembrane region" description="Helical" evidence="6">
    <location>
        <begin position="40"/>
        <end position="58"/>
    </location>
</feature>
<dbReference type="AlphaFoldDB" id="A0AAI8VYX1"/>
<feature type="transmembrane region" description="Helical" evidence="6">
    <location>
        <begin position="174"/>
        <end position="193"/>
    </location>
</feature>
<dbReference type="PANTHER" id="PTHR28293">
    <property type="entry name" value="NUCLEAR RIM PROTEIN 1"/>
    <property type="match status" value="1"/>
</dbReference>
<evidence type="ECO:0000256" key="6">
    <source>
        <dbReference type="SAM" id="Phobius"/>
    </source>
</evidence>
<keyword evidence="3 6" id="KW-1133">Transmembrane helix</keyword>
<dbReference type="EMBL" id="CAUWAG010000020">
    <property type="protein sequence ID" value="CAJ2513628.1"/>
    <property type="molecule type" value="Genomic_DNA"/>
</dbReference>
<dbReference type="InterPro" id="IPR018819">
    <property type="entry name" value="Nur1/Mug154"/>
</dbReference>
<keyword evidence="4 6" id="KW-0472">Membrane</keyword>
<evidence type="ECO:0000256" key="1">
    <source>
        <dbReference type="ARBA" id="ARBA00004127"/>
    </source>
</evidence>
<keyword evidence="2 6" id="KW-0812">Transmembrane</keyword>
<proteinExistence type="predicted"/>
<reference evidence="7" key="1">
    <citation type="submission" date="2023-10" db="EMBL/GenBank/DDBJ databases">
        <authorList>
            <person name="Hackl T."/>
        </authorList>
    </citation>
    <scope>NUCLEOTIDE SEQUENCE</scope>
</reference>
<accession>A0AAI8VYX1</accession>
<organism evidence="7 8">
    <name type="scientific">Anthostomella pinea</name>
    <dbReference type="NCBI Taxonomy" id="933095"/>
    <lineage>
        <taxon>Eukaryota</taxon>
        <taxon>Fungi</taxon>
        <taxon>Dikarya</taxon>
        <taxon>Ascomycota</taxon>
        <taxon>Pezizomycotina</taxon>
        <taxon>Sordariomycetes</taxon>
        <taxon>Xylariomycetidae</taxon>
        <taxon>Xylariales</taxon>
        <taxon>Xylariaceae</taxon>
        <taxon>Anthostomella</taxon>
    </lineage>
</organism>
<comment type="subcellular location">
    <subcellularLocation>
        <location evidence="1">Endomembrane system</location>
        <topology evidence="1">Multi-pass membrane protein</topology>
    </subcellularLocation>
</comment>
<evidence type="ECO:0000256" key="2">
    <source>
        <dbReference type="ARBA" id="ARBA00022692"/>
    </source>
</evidence>
<feature type="transmembrane region" description="Helical" evidence="6">
    <location>
        <begin position="205"/>
        <end position="224"/>
    </location>
</feature>
<feature type="region of interest" description="Disordered" evidence="5">
    <location>
        <begin position="310"/>
        <end position="463"/>
    </location>
</feature>
<evidence type="ECO:0000313" key="8">
    <source>
        <dbReference type="Proteomes" id="UP001295740"/>
    </source>
</evidence>
<evidence type="ECO:0000256" key="3">
    <source>
        <dbReference type="ARBA" id="ARBA00022989"/>
    </source>
</evidence>
<feature type="compositionally biased region" description="Polar residues" evidence="5">
    <location>
        <begin position="433"/>
        <end position="443"/>
    </location>
</feature>
<evidence type="ECO:0000256" key="5">
    <source>
        <dbReference type="SAM" id="MobiDB-lite"/>
    </source>
</evidence>
<dbReference type="Pfam" id="PF10332">
    <property type="entry name" value="DUF2418"/>
    <property type="match status" value="1"/>
</dbReference>
<dbReference type="GO" id="GO:0007096">
    <property type="term" value="P:regulation of exit from mitosis"/>
    <property type="evidence" value="ECO:0007669"/>
    <property type="project" value="TreeGrafter"/>
</dbReference>
<keyword evidence="8" id="KW-1185">Reference proteome</keyword>